<keyword evidence="4" id="KW-0932">Cytokinin signaling pathway</keyword>
<dbReference type="PANTHER" id="PTHR33347:SF1">
    <property type="entry name" value="PROTEIN SOB FIVE-LIKE 5"/>
    <property type="match status" value="1"/>
</dbReference>
<comment type="similarity">
    <text evidence="6">Belongs to the SOFL plant protein family.</text>
</comment>
<comment type="caution">
    <text evidence="8">The sequence shown here is derived from an EMBL/GenBank/DDBJ whole genome shotgun (WGS) entry which is preliminary data.</text>
</comment>
<dbReference type="Proteomes" id="UP001428341">
    <property type="component" value="Unassembled WGS sequence"/>
</dbReference>
<accession>A0AAP0LJR3</accession>
<evidence type="ECO:0000256" key="2">
    <source>
        <dbReference type="ARBA" id="ARBA00022490"/>
    </source>
</evidence>
<comment type="subcellular location">
    <subcellularLocation>
        <location evidence="1">Cytoplasm</location>
    </subcellularLocation>
</comment>
<proteinExistence type="inferred from homology"/>
<gene>
    <name evidence="8" type="ORF">WN944_028620</name>
</gene>
<name>A0AAP0LJR3_9ROSI</name>
<evidence type="ECO:0000256" key="1">
    <source>
        <dbReference type="ARBA" id="ARBA00004496"/>
    </source>
</evidence>
<evidence type="ECO:0000313" key="8">
    <source>
        <dbReference type="EMBL" id="KAK9176603.1"/>
    </source>
</evidence>
<reference evidence="8 9" key="1">
    <citation type="submission" date="2024-05" db="EMBL/GenBank/DDBJ databases">
        <title>Haplotype-resolved chromosome-level genome assembly of Huyou (Citrus changshanensis).</title>
        <authorList>
            <person name="Miao C."/>
            <person name="Chen W."/>
            <person name="Wu Y."/>
            <person name="Wang L."/>
            <person name="Zhao S."/>
            <person name="Grierson D."/>
            <person name="Xu C."/>
            <person name="Chen K."/>
        </authorList>
    </citation>
    <scope>NUCLEOTIDE SEQUENCE [LARGE SCALE GENOMIC DNA]</scope>
    <source>
        <strain evidence="8">01-14</strain>
        <tissue evidence="8">Leaf</tissue>
    </source>
</reference>
<dbReference type="PANTHER" id="PTHR33347">
    <property type="entry name" value="OSJNBA0091C07.3 PROTEIN"/>
    <property type="match status" value="1"/>
</dbReference>
<organism evidence="8 9">
    <name type="scientific">Citrus x changshan-huyou</name>
    <dbReference type="NCBI Taxonomy" id="2935761"/>
    <lineage>
        <taxon>Eukaryota</taxon>
        <taxon>Viridiplantae</taxon>
        <taxon>Streptophyta</taxon>
        <taxon>Embryophyta</taxon>
        <taxon>Tracheophyta</taxon>
        <taxon>Spermatophyta</taxon>
        <taxon>Magnoliopsida</taxon>
        <taxon>eudicotyledons</taxon>
        <taxon>Gunneridae</taxon>
        <taxon>Pentapetalae</taxon>
        <taxon>rosids</taxon>
        <taxon>malvids</taxon>
        <taxon>Sapindales</taxon>
        <taxon>Rutaceae</taxon>
        <taxon>Aurantioideae</taxon>
        <taxon>Citrus</taxon>
    </lineage>
</organism>
<evidence type="ECO:0000313" key="9">
    <source>
        <dbReference type="Proteomes" id="UP001428341"/>
    </source>
</evidence>
<evidence type="ECO:0000256" key="3">
    <source>
        <dbReference type="ARBA" id="ARBA00022712"/>
    </source>
</evidence>
<evidence type="ECO:0000256" key="6">
    <source>
        <dbReference type="ARBA" id="ARBA00024199"/>
    </source>
</evidence>
<keyword evidence="9" id="KW-1185">Reference proteome</keyword>
<keyword evidence="7" id="KW-0472">Membrane</keyword>
<evidence type="ECO:0000256" key="4">
    <source>
        <dbReference type="ARBA" id="ARBA00022864"/>
    </source>
</evidence>
<dbReference type="AlphaFoldDB" id="A0AAP0LJR3"/>
<dbReference type="InterPro" id="IPR044670">
    <property type="entry name" value="SOFL"/>
</dbReference>
<sequence>MNALASECSSGCESGWTLYLEHSSHRNASGRSGGFCEENYYEEKKYSVKHNEHVVDDDEEDLSMVSDASSGPPHFNEDEEVGYFNDVKATTKLPNNGGRRLKNKEQRCREKEKLPCFLDDTASSPVINFSSKNDFALTNTNQASMKSMLDYSQAFSATHFQGRSAIFQDRFGFLQPSLSGNHLQNNQLSGVKVINKGYHDKVIFIVSFLLVLPPTAMLLVYKSCG</sequence>
<dbReference type="EMBL" id="JBCGBO010000025">
    <property type="protein sequence ID" value="KAK9176603.1"/>
    <property type="molecule type" value="Genomic_DNA"/>
</dbReference>
<keyword evidence="3" id="KW-0203">Cytokinin biosynthesis</keyword>
<evidence type="ECO:0000256" key="5">
    <source>
        <dbReference type="ARBA" id="ARBA00023242"/>
    </source>
</evidence>
<feature type="transmembrane region" description="Helical" evidence="7">
    <location>
        <begin position="202"/>
        <end position="221"/>
    </location>
</feature>
<keyword evidence="7" id="KW-1133">Transmembrane helix</keyword>
<keyword evidence="7" id="KW-0812">Transmembrane</keyword>
<dbReference type="GO" id="GO:0009736">
    <property type="term" value="P:cytokinin-activated signaling pathway"/>
    <property type="evidence" value="ECO:0007669"/>
    <property type="project" value="UniProtKB-KW"/>
</dbReference>
<keyword evidence="2" id="KW-0963">Cytoplasm</keyword>
<dbReference type="GO" id="GO:0009691">
    <property type="term" value="P:cytokinin biosynthetic process"/>
    <property type="evidence" value="ECO:0007669"/>
    <property type="project" value="UniProtKB-KW"/>
</dbReference>
<evidence type="ECO:0000256" key="7">
    <source>
        <dbReference type="SAM" id="Phobius"/>
    </source>
</evidence>
<keyword evidence="5" id="KW-0539">Nucleus</keyword>
<dbReference type="GO" id="GO:0005737">
    <property type="term" value="C:cytoplasm"/>
    <property type="evidence" value="ECO:0007669"/>
    <property type="project" value="UniProtKB-SubCell"/>
</dbReference>
<protein>
    <submittedName>
        <fullName evidence="8">Uncharacterized protein</fullName>
    </submittedName>
</protein>